<name>A0A914QW94_9BILA</name>
<dbReference type="AlphaFoldDB" id="A0A914QW94"/>
<dbReference type="GO" id="GO:0016020">
    <property type="term" value="C:membrane"/>
    <property type="evidence" value="ECO:0007669"/>
    <property type="project" value="TreeGrafter"/>
</dbReference>
<dbReference type="InterPro" id="IPR011009">
    <property type="entry name" value="Kinase-like_dom_sf"/>
</dbReference>
<evidence type="ECO:0000256" key="4">
    <source>
        <dbReference type="ARBA" id="ARBA00022840"/>
    </source>
</evidence>
<keyword evidence="1" id="KW-0808">Transferase</keyword>
<dbReference type="InterPro" id="IPR001245">
    <property type="entry name" value="Ser-Thr/Tyr_kinase_cat_dom"/>
</dbReference>
<dbReference type="GO" id="GO:0005829">
    <property type="term" value="C:cytosol"/>
    <property type="evidence" value="ECO:0007669"/>
    <property type="project" value="TreeGrafter"/>
</dbReference>
<dbReference type="GO" id="GO:0006950">
    <property type="term" value="P:response to stress"/>
    <property type="evidence" value="ECO:0007669"/>
    <property type="project" value="UniProtKB-ARBA"/>
</dbReference>
<dbReference type="InterPro" id="IPR000719">
    <property type="entry name" value="Prot_kinase_dom"/>
</dbReference>
<dbReference type="PANTHER" id="PTHR24348">
    <property type="entry name" value="SERINE/THREONINE-PROTEIN KINASE UNC-51-RELATED"/>
    <property type="match status" value="1"/>
</dbReference>
<dbReference type="Gene3D" id="1.10.510.10">
    <property type="entry name" value="Transferase(Phosphotransferase) domain 1"/>
    <property type="match status" value="1"/>
</dbReference>
<dbReference type="GO" id="GO:0005524">
    <property type="term" value="F:ATP binding"/>
    <property type="evidence" value="ECO:0007669"/>
    <property type="project" value="UniProtKB-KW"/>
</dbReference>
<evidence type="ECO:0000313" key="6">
    <source>
        <dbReference type="Proteomes" id="UP000887578"/>
    </source>
</evidence>
<organism evidence="6 7">
    <name type="scientific">Panagrolaimus davidi</name>
    <dbReference type="NCBI Taxonomy" id="227884"/>
    <lineage>
        <taxon>Eukaryota</taxon>
        <taxon>Metazoa</taxon>
        <taxon>Ecdysozoa</taxon>
        <taxon>Nematoda</taxon>
        <taxon>Chromadorea</taxon>
        <taxon>Rhabditida</taxon>
        <taxon>Tylenchina</taxon>
        <taxon>Panagrolaimomorpha</taxon>
        <taxon>Panagrolaimoidea</taxon>
        <taxon>Panagrolaimidae</taxon>
        <taxon>Panagrolaimus</taxon>
    </lineage>
</organism>
<dbReference type="GO" id="GO:0010506">
    <property type="term" value="P:regulation of autophagy"/>
    <property type="evidence" value="ECO:0007669"/>
    <property type="project" value="InterPro"/>
</dbReference>
<dbReference type="InterPro" id="IPR045269">
    <property type="entry name" value="Atg1-like"/>
</dbReference>
<dbReference type="GO" id="GO:0000407">
    <property type="term" value="C:phagophore assembly site"/>
    <property type="evidence" value="ECO:0007669"/>
    <property type="project" value="TreeGrafter"/>
</dbReference>
<dbReference type="Proteomes" id="UP000887578">
    <property type="component" value="Unplaced"/>
</dbReference>
<dbReference type="GO" id="GO:0005776">
    <property type="term" value="C:autophagosome"/>
    <property type="evidence" value="ECO:0007669"/>
    <property type="project" value="TreeGrafter"/>
</dbReference>
<keyword evidence="6" id="KW-1185">Reference proteome</keyword>
<dbReference type="SMART" id="SM00220">
    <property type="entry name" value="S_TKc"/>
    <property type="match status" value="1"/>
</dbReference>
<protein>
    <submittedName>
        <fullName evidence="7">Protein kinase domain-containing protein</fullName>
    </submittedName>
</protein>
<keyword evidence="2" id="KW-0547">Nucleotide-binding</keyword>
<keyword evidence="3" id="KW-0418">Kinase</keyword>
<evidence type="ECO:0000256" key="3">
    <source>
        <dbReference type="ARBA" id="ARBA00022777"/>
    </source>
</evidence>
<keyword evidence="4" id="KW-0067">ATP-binding</keyword>
<evidence type="ECO:0000256" key="2">
    <source>
        <dbReference type="ARBA" id="ARBA00022741"/>
    </source>
</evidence>
<dbReference type="PROSITE" id="PS00108">
    <property type="entry name" value="PROTEIN_KINASE_ST"/>
    <property type="match status" value="1"/>
</dbReference>
<evidence type="ECO:0000313" key="7">
    <source>
        <dbReference type="WBParaSite" id="PDA_v2.g8064.t1"/>
    </source>
</evidence>
<dbReference type="GO" id="GO:0004674">
    <property type="term" value="F:protein serine/threonine kinase activity"/>
    <property type="evidence" value="ECO:0007669"/>
    <property type="project" value="InterPro"/>
</dbReference>
<dbReference type="GO" id="GO:0000045">
    <property type="term" value="P:autophagosome assembly"/>
    <property type="evidence" value="ECO:0007669"/>
    <property type="project" value="TreeGrafter"/>
</dbReference>
<accession>A0A914QW94</accession>
<feature type="domain" description="Protein kinase" evidence="5">
    <location>
        <begin position="1"/>
        <end position="160"/>
    </location>
</feature>
<dbReference type="Pfam" id="PF00069">
    <property type="entry name" value="Pkinase"/>
    <property type="match status" value="1"/>
</dbReference>
<dbReference type="PRINTS" id="PR00109">
    <property type="entry name" value="TYRKINASE"/>
</dbReference>
<dbReference type="PANTHER" id="PTHR24348:SF22">
    <property type="entry name" value="NON-SPECIFIC SERINE_THREONINE PROTEIN KINASE"/>
    <property type="match status" value="1"/>
</dbReference>
<evidence type="ECO:0000259" key="5">
    <source>
        <dbReference type="PROSITE" id="PS50011"/>
    </source>
</evidence>
<dbReference type="SUPFAM" id="SSF56112">
    <property type="entry name" value="Protein kinase-like (PK-like)"/>
    <property type="match status" value="1"/>
</dbReference>
<sequence>MLLLEFAPNGNLEDYIKKELILQKNKKNDITIFIQIVYGVKYLHSKDIAHRDLKPQNILLCLGNIVKIADFGLANRFEGKSMASCVGTDRYRAPEISRRKHYNGFKADLYSTGVVFYDILTEFGTNEPYNECAKECLKLSDKLQEYPDDRPSLDDVVKKL</sequence>
<proteinExistence type="predicted"/>
<reference evidence="7" key="1">
    <citation type="submission" date="2022-11" db="UniProtKB">
        <authorList>
            <consortium name="WormBaseParasite"/>
        </authorList>
    </citation>
    <scope>IDENTIFICATION</scope>
</reference>
<dbReference type="WBParaSite" id="PDA_v2.g8064.t1">
    <property type="protein sequence ID" value="PDA_v2.g8064.t1"/>
    <property type="gene ID" value="PDA_v2.g8064"/>
</dbReference>
<dbReference type="PROSITE" id="PS50011">
    <property type="entry name" value="PROTEIN_KINASE_DOM"/>
    <property type="match status" value="1"/>
</dbReference>
<evidence type="ECO:0000256" key="1">
    <source>
        <dbReference type="ARBA" id="ARBA00022679"/>
    </source>
</evidence>
<dbReference type="InterPro" id="IPR008271">
    <property type="entry name" value="Ser/Thr_kinase_AS"/>
</dbReference>